<evidence type="ECO:0000313" key="1">
    <source>
        <dbReference type="EMBL" id="MDC7960862.1"/>
    </source>
</evidence>
<dbReference type="EMBL" id="JAQQPO010000032">
    <property type="protein sequence ID" value="MDC7960862.1"/>
    <property type="molecule type" value="Genomic_DNA"/>
</dbReference>
<protein>
    <submittedName>
        <fullName evidence="1">Uncharacterized protein</fullName>
    </submittedName>
</protein>
<dbReference type="Proteomes" id="UP001215078">
    <property type="component" value="Unassembled WGS sequence"/>
</dbReference>
<evidence type="ECO:0000313" key="2">
    <source>
        <dbReference type="Proteomes" id="UP001215078"/>
    </source>
</evidence>
<name>A0AAW6IR38_BACOV</name>
<reference evidence="1" key="1">
    <citation type="submission" date="2022-10" db="EMBL/GenBank/DDBJ databases">
        <title>Human gut microbiome strain richness.</title>
        <authorList>
            <person name="Chen-Liaw A."/>
        </authorList>
    </citation>
    <scope>NUCLEOTIDE SEQUENCE</scope>
    <source>
        <strain evidence="1">RTP21484st1_H8_RTP21484_190118</strain>
    </source>
</reference>
<proteinExistence type="predicted"/>
<dbReference type="RefSeq" id="WP_072067181.1">
    <property type="nucleotide sequence ID" value="NZ_JAQQPO010000032.1"/>
</dbReference>
<organism evidence="1 2">
    <name type="scientific">Bacteroides ovatus</name>
    <dbReference type="NCBI Taxonomy" id="28116"/>
    <lineage>
        <taxon>Bacteria</taxon>
        <taxon>Pseudomonadati</taxon>
        <taxon>Bacteroidota</taxon>
        <taxon>Bacteroidia</taxon>
        <taxon>Bacteroidales</taxon>
        <taxon>Bacteroidaceae</taxon>
        <taxon>Bacteroides</taxon>
    </lineage>
</organism>
<dbReference type="AlphaFoldDB" id="A0AAW6IR38"/>
<sequence length="230" mass="25930">MPFAIVCDRFLNQPHIRLLRIRPNNLQLTIRHIFVSLANMSWIDSFLPEYLRQSLYARVEPTVRTIANHLNAGNLTAVDSNSGELVVSELARQGVVNRYGYLDIPIGELIATQVAQNPGFDFYSVNLNDIILFGESKYVAARTAHNDALKQIVNFKRDQKDDKDLITVHPFVPEDRRNAFVNYNNGQKGYIAAFASKNESDDELIAKIQANAYFQQLTGSSELICVAVDV</sequence>
<gene>
    <name evidence="1" type="ORF">PQ628_21945</name>
</gene>
<comment type="caution">
    <text evidence="1">The sequence shown here is derived from an EMBL/GenBank/DDBJ whole genome shotgun (WGS) entry which is preliminary data.</text>
</comment>
<accession>A0AAW6IR38</accession>